<keyword evidence="10" id="KW-0902">Two-component regulatory system</keyword>
<evidence type="ECO:0000256" key="8">
    <source>
        <dbReference type="ARBA" id="ARBA00022777"/>
    </source>
</evidence>
<dbReference type="InterPro" id="IPR004358">
    <property type="entry name" value="Sig_transdc_His_kin-like_C"/>
</dbReference>
<dbReference type="CDD" id="cd00130">
    <property type="entry name" value="PAS"/>
    <property type="match status" value="1"/>
</dbReference>
<evidence type="ECO:0000256" key="4">
    <source>
        <dbReference type="ARBA" id="ARBA00022475"/>
    </source>
</evidence>
<evidence type="ECO:0000256" key="10">
    <source>
        <dbReference type="ARBA" id="ARBA00023012"/>
    </source>
</evidence>
<dbReference type="PROSITE" id="PS50112">
    <property type="entry name" value="PAS"/>
    <property type="match status" value="1"/>
</dbReference>
<dbReference type="Pfam" id="PF02518">
    <property type="entry name" value="HATPase_c"/>
    <property type="match status" value="1"/>
</dbReference>
<dbReference type="CDD" id="cd00075">
    <property type="entry name" value="HATPase"/>
    <property type="match status" value="1"/>
</dbReference>
<dbReference type="InterPro" id="IPR057640">
    <property type="entry name" value="Cache_WalK"/>
</dbReference>
<keyword evidence="17" id="KW-1185">Reference proteome</keyword>
<feature type="transmembrane region" description="Helical" evidence="12">
    <location>
        <begin position="184"/>
        <end position="207"/>
    </location>
</feature>
<dbReference type="SUPFAM" id="SSF55785">
    <property type="entry name" value="PYP-like sensor domain (PAS domain)"/>
    <property type="match status" value="1"/>
</dbReference>
<evidence type="ECO:0000256" key="7">
    <source>
        <dbReference type="ARBA" id="ARBA00022741"/>
    </source>
</evidence>
<comment type="catalytic activity">
    <reaction evidence="1">
        <text>ATP + protein L-histidine = ADP + protein N-phospho-L-histidine.</text>
        <dbReference type="EC" id="2.7.13.3"/>
    </reaction>
</comment>
<protein>
    <recommendedName>
        <fullName evidence="3">histidine kinase</fullName>
        <ecNumber evidence="3">2.7.13.3</ecNumber>
    </recommendedName>
</protein>
<evidence type="ECO:0000256" key="11">
    <source>
        <dbReference type="ARBA" id="ARBA00023136"/>
    </source>
</evidence>
<dbReference type="InterPro" id="IPR003661">
    <property type="entry name" value="HisK_dim/P_dom"/>
</dbReference>
<keyword evidence="11 12" id="KW-0472">Membrane</keyword>
<organism evidence="16 17">
    <name type="scientific">Lederbergia wuyishanensis</name>
    <dbReference type="NCBI Taxonomy" id="1347903"/>
    <lineage>
        <taxon>Bacteria</taxon>
        <taxon>Bacillati</taxon>
        <taxon>Bacillota</taxon>
        <taxon>Bacilli</taxon>
        <taxon>Bacillales</taxon>
        <taxon>Bacillaceae</taxon>
        <taxon>Lederbergia</taxon>
    </lineage>
</organism>
<dbReference type="Pfam" id="PF13426">
    <property type="entry name" value="PAS_9"/>
    <property type="match status" value="1"/>
</dbReference>
<dbReference type="NCBIfam" id="TIGR00229">
    <property type="entry name" value="sensory_box"/>
    <property type="match status" value="1"/>
</dbReference>
<evidence type="ECO:0000259" key="13">
    <source>
        <dbReference type="PROSITE" id="PS50109"/>
    </source>
</evidence>
<keyword evidence="12" id="KW-0812">Transmembrane</keyword>
<dbReference type="EMBL" id="JAUSUO010000002">
    <property type="protein sequence ID" value="MDQ0342517.1"/>
    <property type="molecule type" value="Genomic_DNA"/>
</dbReference>
<dbReference type="SUPFAM" id="SSF55874">
    <property type="entry name" value="ATPase domain of HSP90 chaperone/DNA topoisomerase II/histidine kinase"/>
    <property type="match status" value="1"/>
</dbReference>
<proteinExistence type="predicted"/>
<dbReference type="Pfam" id="PF23846">
    <property type="entry name" value="Cache_WalK"/>
    <property type="match status" value="1"/>
</dbReference>
<keyword evidence="7" id="KW-0547">Nucleotide-binding</keyword>
<dbReference type="Gene3D" id="1.10.287.130">
    <property type="match status" value="1"/>
</dbReference>
<dbReference type="SUPFAM" id="SSF158472">
    <property type="entry name" value="HAMP domain-like"/>
    <property type="match status" value="1"/>
</dbReference>
<evidence type="ECO:0000256" key="9">
    <source>
        <dbReference type="ARBA" id="ARBA00022840"/>
    </source>
</evidence>
<dbReference type="NCBIfam" id="NF033092">
    <property type="entry name" value="HK_WalK"/>
    <property type="match status" value="1"/>
</dbReference>
<feature type="transmembrane region" description="Helical" evidence="12">
    <location>
        <begin position="12"/>
        <end position="34"/>
    </location>
</feature>
<dbReference type="GO" id="GO:0004673">
    <property type="term" value="F:protein histidine kinase activity"/>
    <property type="evidence" value="ECO:0007669"/>
    <property type="project" value="UniProtKB-EC"/>
</dbReference>
<dbReference type="PROSITE" id="PS50885">
    <property type="entry name" value="HAMP"/>
    <property type="match status" value="1"/>
</dbReference>
<evidence type="ECO:0000256" key="6">
    <source>
        <dbReference type="ARBA" id="ARBA00022679"/>
    </source>
</evidence>
<dbReference type="InterPro" id="IPR005467">
    <property type="entry name" value="His_kinase_dom"/>
</dbReference>
<dbReference type="InterPro" id="IPR049814">
    <property type="entry name" value="Resp_reg_WalK"/>
</dbReference>
<dbReference type="RefSeq" id="WP_244680921.1">
    <property type="nucleotide sequence ID" value="NZ_JALIRM010000002.1"/>
</dbReference>
<sequence length="608" mass="69455">MQKVSFFRSIHLKFVLIYVLLILIAMQIIGVYFVGKLEDQLVTNFQKGIEGRLPLLEYNIREEIVKDRSAEDAHPLEEDIKNLLFDFTTNDISEVRIINKRSVIIGTSEPSKEGDVGKKSTDPAVKRTLEVGEAEDKILYDRQSKGRIWVLYSPIKLNGEVIGVIYLVAKIETVFEQMDEINNIFITGTIIAMFITAILGIVLARMITKPISDMKRQATAMAKGNFSRKVRVYGNDEVGQLAHSFNNLTKKLQESQAMTEGERRKLSSVLTFMTDGVIATDRKGKVILINERAADMLDVSRETVISQPITELLDLDEDYTFEELLEEKESLILDYSTPENHFILRANMSVIQRETGFVNGLIVVLHDVTEQEKLDAERRDFVSNVSHELRTPLTTMRSYLEALKEGAMKDDTLGPRFLSITQLETERMIRLVNDLLQLSKMDRRNFEINPTWVDFVTFFNYIIDRFEMTKERNVHFRRLFPKEAVFVEIDEDKLTQVIDNIISNALKYSPEGGTITFRVKVLDDKIEVSISDQGIGIPKENIQKVFERFYRVDRARTRQLGGTGLGLAIAKEMIGAHGGDIWAKSKEGKGTTILFTLPYDPGQEDDWL</sequence>
<dbReference type="SMART" id="SM00091">
    <property type="entry name" value="PAS"/>
    <property type="match status" value="1"/>
</dbReference>
<dbReference type="PANTHER" id="PTHR45453:SF1">
    <property type="entry name" value="PHOSPHATE REGULON SENSOR PROTEIN PHOR"/>
    <property type="match status" value="1"/>
</dbReference>
<dbReference type="PANTHER" id="PTHR45453">
    <property type="entry name" value="PHOSPHATE REGULON SENSOR PROTEIN PHOR"/>
    <property type="match status" value="1"/>
</dbReference>
<dbReference type="PROSITE" id="PS50109">
    <property type="entry name" value="HIS_KIN"/>
    <property type="match status" value="1"/>
</dbReference>
<dbReference type="InterPro" id="IPR035965">
    <property type="entry name" value="PAS-like_dom_sf"/>
</dbReference>
<dbReference type="Pfam" id="PF00672">
    <property type="entry name" value="HAMP"/>
    <property type="match status" value="1"/>
</dbReference>
<dbReference type="EC" id="2.7.13.3" evidence="3"/>
<gene>
    <name evidence="16" type="ORF">J2S14_001329</name>
</gene>
<keyword evidence="9" id="KW-0067">ATP-binding</keyword>
<dbReference type="InterPro" id="IPR000014">
    <property type="entry name" value="PAS"/>
</dbReference>
<evidence type="ECO:0000256" key="5">
    <source>
        <dbReference type="ARBA" id="ARBA00022553"/>
    </source>
</evidence>
<evidence type="ECO:0000313" key="16">
    <source>
        <dbReference type="EMBL" id="MDQ0342517.1"/>
    </source>
</evidence>
<dbReference type="Gene3D" id="3.30.450.20">
    <property type="entry name" value="PAS domain"/>
    <property type="match status" value="2"/>
</dbReference>
<dbReference type="SUPFAM" id="SSF47384">
    <property type="entry name" value="Homodimeric domain of signal transducing histidine kinase"/>
    <property type="match status" value="1"/>
</dbReference>
<evidence type="ECO:0000256" key="3">
    <source>
        <dbReference type="ARBA" id="ARBA00012438"/>
    </source>
</evidence>
<feature type="domain" description="HAMP" evidence="15">
    <location>
        <begin position="205"/>
        <end position="257"/>
    </location>
</feature>
<feature type="domain" description="Histidine kinase" evidence="13">
    <location>
        <begin position="384"/>
        <end position="601"/>
    </location>
</feature>
<accession>A0ABU0D283</accession>
<keyword evidence="5" id="KW-0597">Phosphoprotein</keyword>
<evidence type="ECO:0000256" key="2">
    <source>
        <dbReference type="ARBA" id="ARBA00004651"/>
    </source>
</evidence>
<dbReference type="PRINTS" id="PR00344">
    <property type="entry name" value="BCTRLSENSOR"/>
</dbReference>
<reference evidence="16 17" key="1">
    <citation type="submission" date="2023-07" db="EMBL/GenBank/DDBJ databases">
        <title>Genomic Encyclopedia of Type Strains, Phase IV (KMG-IV): sequencing the most valuable type-strain genomes for metagenomic binning, comparative biology and taxonomic classification.</title>
        <authorList>
            <person name="Goeker M."/>
        </authorList>
    </citation>
    <scope>NUCLEOTIDE SEQUENCE [LARGE SCALE GENOMIC DNA]</scope>
    <source>
        <strain evidence="16 17">DSM 27848</strain>
    </source>
</reference>
<dbReference type="CDD" id="cd06225">
    <property type="entry name" value="HAMP"/>
    <property type="match status" value="1"/>
</dbReference>
<dbReference type="InterPro" id="IPR050351">
    <property type="entry name" value="BphY/WalK/GraS-like"/>
</dbReference>
<dbReference type="Pfam" id="PF00512">
    <property type="entry name" value="HisKA"/>
    <property type="match status" value="1"/>
</dbReference>
<dbReference type="Gene3D" id="1.10.8.500">
    <property type="entry name" value="HAMP domain in histidine kinase"/>
    <property type="match status" value="1"/>
</dbReference>
<keyword evidence="12" id="KW-1133">Transmembrane helix</keyword>
<comment type="subcellular location">
    <subcellularLocation>
        <location evidence="2">Cell membrane</location>
        <topology evidence="2">Multi-pass membrane protein</topology>
    </subcellularLocation>
</comment>
<dbReference type="InterPro" id="IPR036890">
    <property type="entry name" value="HATPase_C_sf"/>
</dbReference>
<dbReference type="InterPro" id="IPR003594">
    <property type="entry name" value="HATPase_dom"/>
</dbReference>
<keyword evidence="4" id="KW-1003">Cell membrane</keyword>
<dbReference type="CDD" id="cd00082">
    <property type="entry name" value="HisKA"/>
    <property type="match status" value="1"/>
</dbReference>
<evidence type="ECO:0000259" key="14">
    <source>
        <dbReference type="PROSITE" id="PS50112"/>
    </source>
</evidence>
<name>A0ABU0D283_9BACI</name>
<feature type="domain" description="PAS" evidence="14">
    <location>
        <begin position="262"/>
        <end position="327"/>
    </location>
</feature>
<comment type="caution">
    <text evidence="16">The sequence shown here is derived from an EMBL/GenBank/DDBJ whole genome shotgun (WGS) entry which is preliminary data.</text>
</comment>
<dbReference type="InterPro" id="IPR036097">
    <property type="entry name" value="HisK_dim/P_sf"/>
</dbReference>
<keyword evidence="8 16" id="KW-0418">Kinase</keyword>
<keyword evidence="6 16" id="KW-0808">Transferase</keyword>
<evidence type="ECO:0000256" key="1">
    <source>
        <dbReference type="ARBA" id="ARBA00000085"/>
    </source>
</evidence>
<evidence type="ECO:0000256" key="12">
    <source>
        <dbReference type="SAM" id="Phobius"/>
    </source>
</evidence>
<dbReference type="SMART" id="SM00304">
    <property type="entry name" value="HAMP"/>
    <property type="match status" value="1"/>
</dbReference>
<dbReference type="InterPro" id="IPR003660">
    <property type="entry name" value="HAMP_dom"/>
</dbReference>
<evidence type="ECO:0000313" key="17">
    <source>
        <dbReference type="Proteomes" id="UP001232343"/>
    </source>
</evidence>
<dbReference type="Gene3D" id="3.30.565.10">
    <property type="entry name" value="Histidine kinase-like ATPase, C-terminal domain"/>
    <property type="match status" value="1"/>
</dbReference>
<dbReference type="Proteomes" id="UP001232343">
    <property type="component" value="Unassembled WGS sequence"/>
</dbReference>
<dbReference type="SMART" id="SM00387">
    <property type="entry name" value="HATPase_c"/>
    <property type="match status" value="1"/>
</dbReference>
<dbReference type="SMART" id="SM00388">
    <property type="entry name" value="HisKA"/>
    <property type="match status" value="1"/>
</dbReference>
<evidence type="ECO:0000259" key="15">
    <source>
        <dbReference type="PROSITE" id="PS50885"/>
    </source>
</evidence>